<accession>A0A931FHW1</accession>
<evidence type="ECO:0000259" key="2">
    <source>
        <dbReference type="PROSITE" id="PS50206"/>
    </source>
</evidence>
<dbReference type="PANTHER" id="PTHR43031:SF1">
    <property type="entry name" value="PYRIDINE NUCLEOTIDE-DISULPHIDE OXIDOREDUCTASE"/>
    <property type="match status" value="1"/>
</dbReference>
<dbReference type="SMART" id="SM00450">
    <property type="entry name" value="RHOD"/>
    <property type="match status" value="1"/>
</dbReference>
<feature type="chain" id="PRO_5038071726" evidence="1">
    <location>
        <begin position="21"/>
        <end position="178"/>
    </location>
</feature>
<dbReference type="PROSITE" id="PS50206">
    <property type="entry name" value="RHODANESE_3"/>
    <property type="match status" value="1"/>
</dbReference>
<dbReference type="Gene3D" id="3.40.250.10">
    <property type="entry name" value="Rhodanese-like domain"/>
    <property type="match status" value="1"/>
</dbReference>
<feature type="signal peptide" evidence="1">
    <location>
        <begin position="1"/>
        <end position="20"/>
    </location>
</feature>
<dbReference type="RefSeq" id="WP_196284487.1">
    <property type="nucleotide sequence ID" value="NZ_JADQDP010000001.1"/>
</dbReference>
<evidence type="ECO:0000256" key="1">
    <source>
        <dbReference type="SAM" id="SignalP"/>
    </source>
</evidence>
<dbReference type="InterPro" id="IPR001763">
    <property type="entry name" value="Rhodanese-like_dom"/>
</dbReference>
<feature type="domain" description="Rhodanese" evidence="2">
    <location>
        <begin position="62"/>
        <end position="151"/>
    </location>
</feature>
<keyword evidence="1" id="KW-0732">Signal</keyword>
<dbReference type="Pfam" id="PF00581">
    <property type="entry name" value="Rhodanese"/>
    <property type="match status" value="1"/>
</dbReference>
<name>A0A931FHW1_9BACT</name>
<dbReference type="EMBL" id="JADQDP010000001">
    <property type="protein sequence ID" value="MBF9140113.1"/>
    <property type="molecule type" value="Genomic_DNA"/>
</dbReference>
<evidence type="ECO:0000313" key="4">
    <source>
        <dbReference type="Proteomes" id="UP000645610"/>
    </source>
</evidence>
<proteinExistence type="predicted"/>
<organism evidence="3 4">
    <name type="scientific">Hymenobacter properus</name>
    <dbReference type="NCBI Taxonomy" id="2791026"/>
    <lineage>
        <taxon>Bacteria</taxon>
        <taxon>Pseudomonadati</taxon>
        <taxon>Bacteroidota</taxon>
        <taxon>Cytophagia</taxon>
        <taxon>Cytophagales</taxon>
        <taxon>Hymenobacteraceae</taxon>
        <taxon>Hymenobacter</taxon>
    </lineage>
</organism>
<dbReference type="AlphaFoldDB" id="A0A931FHW1"/>
<dbReference type="SUPFAM" id="SSF52821">
    <property type="entry name" value="Rhodanese/Cell cycle control phosphatase"/>
    <property type="match status" value="1"/>
</dbReference>
<protein>
    <submittedName>
        <fullName evidence="3">Rhodanese-like domain-containing protein</fullName>
    </submittedName>
</protein>
<comment type="caution">
    <text evidence="3">The sequence shown here is derived from an EMBL/GenBank/DDBJ whole genome shotgun (WGS) entry which is preliminary data.</text>
</comment>
<dbReference type="Proteomes" id="UP000645610">
    <property type="component" value="Unassembled WGS sequence"/>
</dbReference>
<evidence type="ECO:0000313" key="3">
    <source>
        <dbReference type="EMBL" id="MBF9140113.1"/>
    </source>
</evidence>
<dbReference type="InterPro" id="IPR036873">
    <property type="entry name" value="Rhodanese-like_dom_sf"/>
</dbReference>
<dbReference type="NCBIfam" id="NF045521">
    <property type="entry name" value="rhoda_near_glyco"/>
    <property type="match status" value="1"/>
</dbReference>
<sequence length="178" mass="19399">MYLPLIACSCLCLGMFGLSSCGSGETSRPAGSSSAYDHMLRLLYKHTVPTVAPATLAHELSAPTAPLLLDARTPAEYAVSHLRGAELVPYDSVPTAEFPGVDRRRPVVVYCSVGYRSERLGDRLWALGFAHVRNLYGGLFEWVNEGYPVENAAGPTANVHPYSALWGAWLKRGRKAYK</sequence>
<dbReference type="InterPro" id="IPR050229">
    <property type="entry name" value="GlpE_sulfurtransferase"/>
</dbReference>
<dbReference type="CDD" id="cd00158">
    <property type="entry name" value="RHOD"/>
    <property type="match status" value="1"/>
</dbReference>
<keyword evidence="4" id="KW-1185">Reference proteome</keyword>
<reference evidence="3 4" key="1">
    <citation type="submission" date="2020-11" db="EMBL/GenBank/DDBJ databases">
        <authorList>
            <person name="Kim M.K."/>
        </authorList>
    </citation>
    <scope>NUCLEOTIDE SEQUENCE [LARGE SCALE GENOMIC DNA]</scope>
    <source>
        <strain evidence="3 4">BT439</strain>
    </source>
</reference>
<gene>
    <name evidence="3" type="ORF">I2I01_00605</name>
</gene>
<dbReference type="PANTHER" id="PTHR43031">
    <property type="entry name" value="FAD-DEPENDENT OXIDOREDUCTASE"/>
    <property type="match status" value="1"/>
</dbReference>